<gene>
    <name evidence="1" type="ORF">BLNAU_21374</name>
</gene>
<sequence>MDSMSSQAHPSEVPHRNLCQVQGKLVRDSEYSFTIGLTREMKAGGLAVPPSRTTTKDPSADIERLSRTTITTNKAMDRPPVPFMTRAVHETLPNALSDGDTVDSLFDLRSMTSYQGARKLLSVTAGRVIARDVNSHMTTAAHGHMPSLTSRILKRTKELTILVCIATQKLTLLLTQFTSLGRSIRQSRGDLSSRAEQSTN</sequence>
<protein>
    <submittedName>
        <fullName evidence="1">Uncharacterized protein</fullName>
    </submittedName>
</protein>
<name>A0ABQ9WWN2_9EUKA</name>
<accession>A0ABQ9WWN2</accession>
<comment type="caution">
    <text evidence="1">The sequence shown here is derived from an EMBL/GenBank/DDBJ whole genome shotgun (WGS) entry which is preliminary data.</text>
</comment>
<organism evidence="1 2">
    <name type="scientific">Blattamonas nauphoetae</name>
    <dbReference type="NCBI Taxonomy" id="2049346"/>
    <lineage>
        <taxon>Eukaryota</taxon>
        <taxon>Metamonada</taxon>
        <taxon>Preaxostyla</taxon>
        <taxon>Oxymonadida</taxon>
        <taxon>Blattamonas</taxon>
    </lineage>
</organism>
<dbReference type="EMBL" id="JARBJD010000332">
    <property type="protein sequence ID" value="KAK2943723.1"/>
    <property type="molecule type" value="Genomic_DNA"/>
</dbReference>
<evidence type="ECO:0000313" key="1">
    <source>
        <dbReference type="EMBL" id="KAK2943723.1"/>
    </source>
</evidence>
<reference evidence="1 2" key="1">
    <citation type="journal article" date="2022" name="bioRxiv">
        <title>Genomics of Preaxostyla Flagellates Illuminates Evolutionary Transitions and the Path Towards Mitochondrial Loss.</title>
        <authorList>
            <person name="Novak L.V.F."/>
            <person name="Treitli S.C."/>
            <person name="Pyrih J."/>
            <person name="Halakuc P."/>
            <person name="Pipaliya S.V."/>
            <person name="Vacek V."/>
            <person name="Brzon O."/>
            <person name="Soukal P."/>
            <person name="Eme L."/>
            <person name="Dacks J.B."/>
            <person name="Karnkowska A."/>
            <person name="Elias M."/>
            <person name="Hampl V."/>
        </authorList>
    </citation>
    <scope>NUCLEOTIDE SEQUENCE [LARGE SCALE GENOMIC DNA]</scope>
    <source>
        <strain evidence="1">NAU3</strain>
        <tissue evidence="1">Gut</tissue>
    </source>
</reference>
<proteinExistence type="predicted"/>
<dbReference type="Proteomes" id="UP001281761">
    <property type="component" value="Unassembled WGS sequence"/>
</dbReference>
<evidence type="ECO:0000313" key="2">
    <source>
        <dbReference type="Proteomes" id="UP001281761"/>
    </source>
</evidence>
<keyword evidence="2" id="KW-1185">Reference proteome</keyword>